<gene>
    <name evidence="1" type="ORF">CT0861_00264</name>
</gene>
<dbReference type="Proteomes" id="UP000076552">
    <property type="component" value="Unassembled WGS sequence"/>
</dbReference>
<proteinExistence type="predicted"/>
<organism evidence="1 2">
    <name type="scientific">Colletotrichum tofieldiae</name>
    <dbReference type="NCBI Taxonomy" id="708197"/>
    <lineage>
        <taxon>Eukaryota</taxon>
        <taxon>Fungi</taxon>
        <taxon>Dikarya</taxon>
        <taxon>Ascomycota</taxon>
        <taxon>Pezizomycotina</taxon>
        <taxon>Sordariomycetes</taxon>
        <taxon>Hypocreomycetidae</taxon>
        <taxon>Glomerellales</taxon>
        <taxon>Glomerellaceae</taxon>
        <taxon>Colletotrichum</taxon>
        <taxon>Colletotrichum spaethianum species complex</taxon>
    </lineage>
</organism>
<sequence>MKTKLRASRPVEIVDPLLLNPRPKISREHKAAIKRLLRAKIGGVREEDKPLLQAVMPTLIRAANDPLTPDPGRFYLDPEYSPDYNGVLRLVQQLRAWYCTRAYLYQ</sequence>
<comment type="caution">
    <text evidence="1">The sequence shown here is derived from an EMBL/GenBank/DDBJ whole genome shotgun (WGS) entry which is preliminary data.</text>
</comment>
<evidence type="ECO:0000313" key="2">
    <source>
        <dbReference type="Proteomes" id="UP000076552"/>
    </source>
</evidence>
<dbReference type="EMBL" id="LFIV01000222">
    <property type="protein sequence ID" value="KZL65412.1"/>
    <property type="molecule type" value="Genomic_DNA"/>
</dbReference>
<name>A0A166N8B3_9PEZI</name>
<accession>A0A166N8B3</accession>
<dbReference type="AlphaFoldDB" id="A0A166N8B3"/>
<evidence type="ECO:0000313" key="1">
    <source>
        <dbReference type="EMBL" id="KZL65412.1"/>
    </source>
</evidence>
<protein>
    <submittedName>
        <fullName evidence="1">Uncharacterized protein</fullName>
    </submittedName>
</protein>
<keyword evidence="2" id="KW-1185">Reference proteome</keyword>
<reference evidence="1 2" key="1">
    <citation type="submission" date="2015-06" db="EMBL/GenBank/DDBJ databases">
        <title>Survival trade-offs in plant roots during colonization by closely related pathogenic and mutualistic fungi.</title>
        <authorList>
            <person name="Hacquard S."/>
            <person name="Kracher B."/>
            <person name="Hiruma K."/>
            <person name="Weinman A."/>
            <person name="Muench P."/>
            <person name="Garrido Oter R."/>
            <person name="Ver Loren van Themaat E."/>
            <person name="Dallerey J.-F."/>
            <person name="Damm U."/>
            <person name="Henrissat B."/>
            <person name="Lespinet O."/>
            <person name="Thon M."/>
            <person name="Kemen E."/>
            <person name="McHardy A.C."/>
            <person name="Schulze-Lefert P."/>
            <person name="O'Connell R.J."/>
        </authorList>
    </citation>
    <scope>NUCLEOTIDE SEQUENCE [LARGE SCALE GENOMIC DNA]</scope>
    <source>
        <strain evidence="1 2">0861</strain>
    </source>
</reference>